<comment type="caution">
    <text evidence="1">The sequence shown here is derived from an EMBL/GenBank/DDBJ whole genome shotgun (WGS) entry which is preliminary data.</text>
</comment>
<evidence type="ECO:0000313" key="2">
    <source>
        <dbReference type="Proteomes" id="UP000318380"/>
    </source>
</evidence>
<dbReference type="AlphaFoldDB" id="A0A561BU75"/>
<accession>A0A561BU75</accession>
<keyword evidence="2" id="KW-1185">Reference proteome</keyword>
<organism evidence="1 2">
    <name type="scientific">Kribbella amoyensis</name>
    <dbReference type="NCBI Taxonomy" id="996641"/>
    <lineage>
        <taxon>Bacteria</taxon>
        <taxon>Bacillati</taxon>
        <taxon>Actinomycetota</taxon>
        <taxon>Actinomycetes</taxon>
        <taxon>Propionibacteriales</taxon>
        <taxon>Kribbellaceae</taxon>
        <taxon>Kribbella</taxon>
    </lineage>
</organism>
<name>A0A561BU75_9ACTN</name>
<sequence>MSRAGIILGMSYDLVVWVGERPDDADAADAKYDELMELLESDDGSPANPRLVAYADALLERWPADARVSPWVVEPLISDAVGDVFPFGVQFEHAEVVASYAAGLAIKHGLVCYDPQEGRLRP</sequence>
<proteinExistence type="predicted"/>
<protein>
    <submittedName>
        <fullName evidence="1">Uncharacterized protein</fullName>
    </submittedName>
</protein>
<evidence type="ECO:0000313" key="1">
    <source>
        <dbReference type="EMBL" id="TWD82341.1"/>
    </source>
</evidence>
<dbReference type="Proteomes" id="UP000318380">
    <property type="component" value="Unassembled WGS sequence"/>
</dbReference>
<reference evidence="1 2" key="1">
    <citation type="submission" date="2019-06" db="EMBL/GenBank/DDBJ databases">
        <title>Sequencing the genomes of 1000 actinobacteria strains.</title>
        <authorList>
            <person name="Klenk H.-P."/>
        </authorList>
    </citation>
    <scope>NUCLEOTIDE SEQUENCE [LARGE SCALE GENOMIC DNA]</scope>
    <source>
        <strain evidence="1 2">DSM 24683</strain>
    </source>
</reference>
<dbReference type="EMBL" id="VIVK01000001">
    <property type="protein sequence ID" value="TWD82341.1"/>
    <property type="molecule type" value="Genomic_DNA"/>
</dbReference>
<gene>
    <name evidence="1" type="ORF">FB561_3471</name>
</gene>